<evidence type="ECO:0000259" key="1">
    <source>
        <dbReference type="Pfam" id="PF01882"/>
    </source>
</evidence>
<dbReference type="EMBL" id="JAFBED010000002">
    <property type="protein sequence ID" value="MBM7619101.1"/>
    <property type="molecule type" value="Genomic_DNA"/>
</dbReference>
<organism evidence="2 3">
    <name type="scientific">Sutcliffiella tianshenii</name>
    <dbReference type="NCBI Taxonomy" id="1463404"/>
    <lineage>
        <taxon>Bacteria</taxon>
        <taxon>Bacillati</taxon>
        <taxon>Bacillota</taxon>
        <taxon>Bacilli</taxon>
        <taxon>Bacillales</taxon>
        <taxon>Bacillaceae</taxon>
        <taxon>Sutcliffiella</taxon>
    </lineage>
</organism>
<comment type="caution">
    <text evidence="2">The sequence shown here is derived from an EMBL/GenBank/DDBJ whole genome shotgun (WGS) entry which is preliminary data.</text>
</comment>
<sequence>MGIWSQQIDNLNHHKYLRAGAFILMFGGMLSGNAIFFFIGSLYMFYFLACYLYLDRVGRKLEFSIVEEQIKLFPNNEGKFTIKLEQHSRLPIFFGNIHLAVDKNLKFQAGDERKQMSILKIPFSIMGKGVLQIEVPFTARSRGVAKIRRVDIDIRHFMDAGKVYRHKTDLIKFEAIVYSERKVVAGMERIVPRNQGSYAMKSSLFEDRTTIVGTRDYQDGDAFNKVHWKASARMAKLQTKLHERTSQFSWLLVVDIRSSDFEERLKAVTFLLHHAAANHIPFSLLVNIKKAGKPSYFELPSGEGKKQLQMALTFLARLQSNNVAINMESFERITFQHALTSPYVIICADQERIAGWKMPSSTKVYTLDGTDQLFRLNPWRFNQRQEVQYG</sequence>
<dbReference type="Pfam" id="PF01882">
    <property type="entry name" value="DUF58"/>
    <property type="match status" value="1"/>
</dbReference>
<dbReference type="InterPro" id="IPR002881">
    <property type="entry name" value="DUF58"/>
</dbReference>
<reference evidence="2 3" key="1">
    <citation type="submission" date="2021-01" db="EMBL/GenBank/DDBJ databases">
        <title>Genomic Encyclopedia of Type Strains, Phase IV (KMG-IV): sequencing the most valuable type-strain genomes for metagenomic binning, comparative biology and taxonomic classification.</title>
        <authorList>
            <person name="Goeker M."/>
        </authorList>
    </citation>
    <scope>NUCLEOTIDE SEQUENCE [LARGE SCALE GENOMIC DNA]</scope>
    <source>
        <strain evidence="2 3">DSM 25879</strain>
    </source>
</reference>
<keyword evidence="3" id="KW-1185">Reference proteome</keyword>
<evidence type="ECO:0000313" key="2">
    <source>
        <dbReference type="EMBL" id="MBM7619101.1"/>
    </source>
</evidence>
<dbReference type="PANTHER" id="PTHR34351:SF2">
    <property type="entry name" value="DUF58 DOMAIN-CONTAINING PROTEIN"/>
    <property type="match status" value="1"/>
</dbReference>
<proteinExistence type="predicted"/>
<evidence type="ECO:0000313" key="3">
    <source>
        <dbReference type="Proteomes" id="UP000737402"/>
    </source>
</evidence>
<dbReference type="Proteomes" id="UP000737402">
    <property type="component" value="Unassembled WGS sequence"/>
</dbReference>
<name>A0ABS2NWS9_9BACI</name>
<accession>A0ABS2NWS9</accession>
<dbReference type="PANTHER" id="PTHR34351">
    <property type="entry name" value="SLR1927 PROTEIN-RELATED"/>
    <property type="match status" value="1"/>
</dbReference>
<dbReference type="RefSeq" id="WP_204413911.1">
    <property type="nucleotide sequence ID" value="NZ_JAFBED010000002.1"/>
</dbReference>
<feature type="domain" description="DUF58" evidence="1">
    <location>
        <begin position="214"/>
        <end position="336"/>
    </location>
</feature>
<protein>
    <submittedName>
        <fullName evidence="2">Uncharacterized protein (DUF58 family)</fullName>
    </submittedName>
</protein>
<gene>
    <name evidence="2" type="ORF">JOC95_000950</name>
</gene>